<evidence type="ECO:0000259" key="1">
    <source>
        <dbReference type="PROSITE" id="PS51186"/>
    </source>
</evidence>
<dbReference type="CDD" id="cd04301">
    <property type="entry name" value="NAT_SF"/>
    <property type="match status" value="1"/>
</dbReference>
<name>A0A6L9SBF6_9ACTN</name>
<accession>A0A6L9SBF6</accession>
<dbReference type="EMBL" id="JAAGOA010000015">
    <property type="protein sequence ID" value="NEE02467.1"/>
    <property type="molecule type" value="Genomic_DNA"/>
</dbReference>
<dbReference type="InterPro" id="IPR000182">
    <property type="entry name" value="GNAT_dom"/>
</dbReference>
<evidence type="ECO:0000313" key="2">
    <source>
        <dbReference type="EMBL" id="NEE02467.1"/>
    </source>
</evidence>
<dbReference type="InterPro" id="IPR016181">
    <property type="entry name" value="Acyl_CoA_acyltransferase"/>
</dbReference>
<dbReference type="SUPFAM" id="SSF55729">
    <property type="entry name" value="Acyl-CoA N-acyltransferases (Nat)"/>
    <property type="match status" value="2"/>
</dbReference>
<dbReference type="InterPro" id="IPR051908">
    <property type="entry name" value="Ribosomal_N-acetyltransferase"/>
</dbReference>
<dbReference type="GO" id="GO:0008999">
    <property type="term" value="F:protein-N-terminal-alanine acetyltransferase activity"/>
    <property type="evidence" value="ECO:0007669"/>
    <property type="project" value="TreeGrafter"/>
</dbReference>
<comment type="caution">
    <text evidence="2">The sequence shown here is derived from an EMBL/GenBank/DDBJ whole genome shotgun (WGS) entry which is preliminary data.</text>
</comment>
<dbReference type="RefSeq" id="WP_163741073.1">
    <property type="nucleotide sequence ID" value="NZ_JAAGOA010000015.1"/>
</dbReference>
<dbReference type="GO" id="GO:1990189">
    <property type="term" value="F:protein N-terminal-serine acetyltransferase activity"/>
    <property type="evidence" value="ECO:0007669"/>
    <property type="project" value="TreeGrafter"/>
</dbReference>
<protein>
    <submittedName>
        <fullName evidence="2">GNAT family N-acetyltransferase</fullName>
    </submittedName>
</protein>
<sequence length="370" mass="40892">MEPFELRGDRVLLSAPTTADVDRITELCQDPDIRDWTTVPSPYTRMHGEEFIAQVAEAWAAGTALNWALRDPRDQRPLGMVGLNLDGHGAAEIGFWMAPEYRGQGLVAAAIRLVIERAFAPEGLGLQSMVWRAYVGNWSSRRVVWRLGFAFEGTIRSHLVQRGRRRDAWVATLLPGDPLQPRTPWLDIPTIHGSRLRLRPFVDSDAAAVKEACEDPMTRRWLTLPTPYTLADARGYIDRHAHDAASGRGVTWAAAHPAGGPALGAFTLTLAGVRHDQASLGYWVHPTARGVGIATEAVRLLTRHAFIAADDGGLGLRRVQVTHTEGNDASRAVIERTGFRYSGRQRSAVRLPDGTLADQHWYDLLPEDLI</sequence>
<reference evidence="2 3" key="1">
    <citation type="submission" date="2020-02" db="EMBL/GenBank/DDBJ databases">
        <authorList>
            <person name="Li X.-J."/>
            <person name="Han X.-M."/>
        </authorList>
    </citation>
    <scope>NUCLEOTIDE SEQUENCE [LARGE SCALE GENOMIC DNA]</scope>
    <source>
        <strain evidence="2 3">CCTCC AB 2017055</strain>
    </source>
</reference>
<dbReference type="PANTHER" id="PTHR43441">
    <property type="entry name" value="RIBOSOMAL-PROTEIN-SERINE ACETYLTRANSFERASE"/>
    <property type="match status" value="1"/>
</dbReference>
<dbReference type="Pfam" id="PF13302">
    <property type="entry name" value="Acetyltransf_3"/>
    <property type="match status" value="2"/>
</dbReference>
<dbReference type="Gene3D" id="3.40.630.30">
    <property type="match status" value="2"/>
</dbReference>
<dbReference type="AlphaFoldDB" id="A0A6L9SBF6"/>
<feature type="domain" description="N-acetyltransferase" evidence="1">
    <location>
        <begin position="11"/>
        <end position="175"/>
    </location>
</feature>
<evidence type="ECO:0000313" key="3">
    <source>
        <dbReference type="Proteomes" id="UP000475214"/>
    </source>
</evidence>
<dbReference type="PROSITE" id="PS51186">
    <property type="entry name" value="GNAT"/>
    <property type="match status" value="2"/>
</dbReference>
<dbReference type="Proteomes" id="UP000475214">
    <property type="component" value="Unassembled WGS sequence"/>
</dbReference>
<proteinExistence type="predicted"/>
<organism evidence="2 3">
    <name type="scientific">Phytoactinopolyspora halotolerans</name>
    <dbReference type="NCBI Taxonomy" id="1981512"/>
    <lineage>
        <taxon>Bacteria</taxon>
        <taxon>Bacillati</taxon>
        <taxon>Actinomycetota</taxon>
        <taxon>Actinomycetes</taxon>
        <taxon>Jiangellales</taxon>
        <taxon>Jiangellaceae</taxon>
        <taxon>Phytoactinopolyspora</taxon>
    </lineage>
</organism>
<feature type="domain" description="N-acetyltransferase" evidence="1">
    <location>
        <begin position="196"/>
        <end position="368"/>
    </location>
</feature>
<dbReference type="GO" id="GO:0005737">
    <property type="term" value="C:cytoplasm"/>
    <property type="evidence" value="ECO:0007669"/>
    <property type="project" value="TreeGrafter"/>
</dbReference>
<gene>
    <name evidence="2" type="ORF">G1H10_20060</name>
</gene>
<dbReference type="PANTHER" id="PTHR43441:SF10">
    <property type="entry name" value="ACETYLTRANSFERASE"/>
    <property type="match status" value="1"/>
</dbReference>
<keyword evidence="2" id="KW-0808">Transferase</keyword>
<keyword evidence="3" id="KW-1185">Reference proteome</keyword>